<reference evidence="1" key="2">
    <citation type="submission" date="2022-10" db="EMBL/GenBank/DDBJ databases">
        <authorList>
            <consortium name="ENA_rothamsted_submissions"/>
            <consortium name="culmorum"/>
            <person name="King R."/>
        </authorList>
    </citation>
    <scope>NUCLEOTIDE SEQUENCE</scope>
</reference>
<name>A0A9P0NKD1_APHGO</name>
<dbReference type="Proteomes" id="UP001154329">
    <property type="component" value="Chromosome 2"/>
</dbReference>
<evidence type="ECO:0000313" key="1">
    <source>
        <dbReference type="EMBL" id="CAH1725982.1"/>
    </source>
</evidence>
<accession>A0A9P0NKD1</accession>
<protein>
    <submittedName>
        <fullName evidence="1">Uncharacterized protein</fullName>
    </submittedName>
</protein>
<keyword evidence="2" id="KW-1185">Reference proteome</keyword>
<gene>
    <name evidence="1" type="ORF">APHIGO_LOCUS6961</name>
</gene>
<reference evidence="1" key="1">
    <citation type="submission" date="2022-02" db="EMBL/GenBank/DDBJ databases">
        <authorList>
            <person name="King R."/>
        </authorList>
    </citation>
    <scope>NUCLEOTIDE SEQUENCE</scope>
</reference>
<dbReference type="AlphaFoldDB" id="A0A9P0NKD1"/>
<dbReference type="EMBL" id="OU899035">
    <property type="protein sequence ID" value="CAH1725982.1"/>
    <property type="molecule type" value="Genomic_DNA"/>
</dbReference>
<proteinExistence type="predicted"/>
<evidence type="ECO:0000313" key="2">
    <source>
        <dbReference type="Proteomes" id="UP001154329"/>
    </source>
</evidence>
<organism evidence="1 2">
    <name type="scientific">Aphis gossypii</name>
    <name type="common">Cotton aphid</name>
    <dbReference type="NCBI Taxonomy" id="80765"/>
    <lineage>
        <taxon>Eukaryota</taxon>
        <taxon>Metazoa</taxon>
        <taxon>Ecdysozoa</taxon>
        <taxon>Arthropoda</taxon>
        <taxon>Hexapoda</taxon>
        <taxon>Insecta</taxon>
        <taxon>Pterygota</taxon>
        <taxon>Neoptera</taxon>
        <taxon>Paraneoptera</taxon>
        <taxon>Hemiptera</taxon>
        <taxon>Sternorrhyncha</taxon>
        <taxon>Aphidomorpha</taxon>
        <taxon>Aphidoidea</taxon>
        <taxon>Aphididae</taxon>
        <taxon>Aphidini</taxon>
        <taxon>Aphis</taxon>
        <taxon>Aphis</taxon>
    </lineage>
</organism>
<sequence length="131" mass="14512">MANKLNCAIWAVYLTFGHTNPTTGGAAVSQKLYTQNVFFHRLPSRPLRTGTLCEFTTFSAHITVQDRIFHDNKVKTVRHFFSSSFSILARALSTADVTPVLLYGPGDLQFNLLTSSSRLPISYSLSTPSPE</sequence>